<evidence type="ECO:0000259" key="2">
    <source>
        <dbReference type="Pfam" id="PF16227"/>
    </source>
</evidence>
<dbReference type="InterPro" id="IPR036514">
    <property type="entry name" value="SGNH_hydro_sf"/>
</dbReference>
<dbReference type="Proteomes" id="UP000319817">
    <property type="component" value="Chromosome"/>
</dbReference>
<protein>
    <submittedName>
        <fullName evidence="3">Endo-1,4-beta-xylanase/feruloyl esterase</fullName>
    </submittedName>
</protein>
<keyword evidence="3" id="KW-0119">Carbohydrate metabolism</keyword>
<dbReference type="OrthoDB" id="265974at2"/>
<feature type="domain" description="DUF4886" evidence="2">
    <location>
        <begin position="284"/>
        <end position="457"/>
    </location>
</feature>
<dbReference type="AlphaFoldDB" id="A0A517NST1"/>
<proteinExistence type="predicted"/>
<dbReference type="GO" id="GO:0045493">
    <property type="term" value="P:xylan catabolic process"/>
    <property type="evidence" value="ECO:0007669"/>
    <property type="project" value="UniProtKB-KW"/>
</dbReference>
<gene>
    <name evidence="3" type="ORF">K239x_21280</name>
</gene>
<sequence precursor="true">MRTFALILTALLLSQNVSAQRNREVKWVNPDIPSVKGLAHKVLPSKSLGHDVGYVVWTPPNFDASGTTRYPVVYFLHGAGGSEASDAGGFASRVAKAIRQGKFPAAICVFPNGGMSGYRGKVATMIIDELVPLIDANYPTQANASARVIAGFSMGGAGSVALSIQHPELFCAAGSWGGALSRRGSGEDSPLLPAAKQNADTLQQNHYSLLTVNGDKDHPDGFKPLAKTLASLGINHKSVTLPDTNHNLGKYYELAGDTMIAFLSERLNGQLSVDDQTGDRPIRVLTIGNSFAGNACKYLNEIAANGGVELVIGTANLGGCTLERHATLAKQSQSDPTNRPYNWKSKSGSSKLSLQEYLQLQPWDYVTLQQMSALSHREETYHPHVDELVALIRQHAPQAKILIHETWAYRPDSPLLKQWKITQDEMYQGLSRAYANTAKQFGAKIIPVGTAFQKARQIPGREIVVPDPNYDFESPDHPKRPDQTNSLVTGWYWDNRESKKSLRLDFKHANPTGCYMAGLVWYETITGNDSRDIQYVPKGVKNSDASLMREVAHEVSGRKSPATK</sequence>
<dbReference type="SUPFAM" id="SSF53474">
    <property type="entry name" value="alpha/beta-Hydrolases"/>
    <property type="match status" value="1"/>
</dbReference>
<dbReference type="InterPro" id="IPR050583">
    <property type="entry name" value="Mycobacterial_A85_antigen"/>
</dbReference>
<keyword evidence="3" id="KW-0326">Glycosidase</keyword>
<keyword evidence="4" id="KW-1185">Reference proteome</keyword>
<dbReference type="SUPFAM" id="SSF52266">
    <property type="entry name" value="SGNH hydrolase"/>
    <property type="match status" value="1"/>
</dbReference>
<feature type="chain" id="PRO_5021960448" evidence="1">
    <location>
        <begin position="20"/>
        <end position="564"/>
    </location>
</feature>
<keyword evidence="3" id="KW-0378">Hydrolase</keyword>
<dbReference type="GO" id="GO:0016747">
    <property type="term" value="F:acyltransferase activity, transferring groups other than amino-acyl groups"/>
    <property type="evidence" value="ECO:0007669"/>
    <property type="project" value="TreeGrafter"/>
</dbReference>
<dbReference type="InterPro" id="IPR032616">
    <property type="entry name" value="DUF4886"/>
</dbReference>
<evidence type="ECO:0000313" key="3">
    <source>
        <dbReference type="EMBL" id="QDT10173.1"/>
    </source>
</evidence>
<dbReference type="Pfam" id="PF00756">
    <property type="entry name" value="Esterase"/>
    <property type="match status" value="1"/>
</dbReference>
<dbReference type="Gene3D" id="3.40.50.1820">
    <property type="entry name" value="alpha/beta hydrolase"/>
    <property type="match status" value="1"/>
</dbReference>
<dbReference type="PANTHER" id="PTHR48098">
    <property type="entry name" value="ENTEROCHELIN ESTERASE-RELATED"/>
    <property type="match status" value="1"/>
</dbReference>
<dbReference type="EMBL" id="CP036526">
    <property type="protein sequence ID" value="QDT10173.1"/>
    <property type="molecule type" value="Genomic_DNA"/>
</dbReference>
<evidence type="ECO:0000313" key="4">
    <source>
        <dbReference type="Proteomes" id="UP000319817"/>
    </source>
</evidence>
<dbReference type="InterPro" id="IPR000801">
    <property type="entry name" value="Esterase-like"/>
</dbReference>
<dbReference type="InterPro" id="IPR029058">
    <property type="entry name" value="AB_hydrolase_fold"/>
</dbReference>
<keyword evidence="1" id="KW-0732">Signal</keyword>
<name>A0A517NST1_9BACT</name>
<dbReference type="PANTHER" id="PTHR48098:SF1">
    <property type="entry name" value="DIACYLGLYCEROL ACYLTRANSFERASE_MYCOLYLTRANSFERASE AG85A"/>
    <property type="match status" value="1"/>
</dbReference>
<dbReference type="Pfam" id="PF16227">
    <property type="entry name" value="DUF4886"/>
    <property type="match status" value="1"/>
</dbReference>
<feature type="signal peptide" evidence="1">
    <location>
        <begin position="1"/>
        <end position="19"/>
    </location>
</feature>
<dbReference type="GO" id="GO:0016788">
    <property type="term" value="F:hydrolase activity, acting on ester bonds"/>
    <property type="evidence" value="ECO:0007669"/>
    <property type="project" value="UniProtKB-ARBA"/>
</dbReference>
<accession>A0A517NST1</accession>
<organism evidence="3 4">
    <name type="scientific">Stieleria marina</name>
    <dbReference type="NCBI Taxonomy" id="1930275"/>
    <lineage>
        <taxon>Bacteria</taxon>
        <taxon>Pseudomonadati</taxon>
        <taxon>Planctomycetota</taxon>
        <taxon>Planctomycetia</taxon>
        <taxon>Pirellulales</taxon>
        <taxon>Pirellulaceae</taxon>
        <taxon>Stieleria</taxon>
    </lineage>
</organism>
<keyword evidence="3" id="KW-0624">Polysaccharide degradation</keyword>
<dbReference type="Gene3D" id="3.40.50.1110">
    <property type="entry name" value="SGNH hydrolase"/>
    <property type="match status" value="1"/>
</dbReference>
<keyword evidence="3" id="KW-0858">Xylan degradation</keyword>
<evidence type="ECO:0000256" key="1">
    <source>
        <dbReference type="SAM" id="SignalP"/>
    </source>
</evidence>
<dbReference type="GO" id="GO:0016798">
    <property type="term" value="F:hydrolase activity, acting on glycosyl bonds"/>
    <property type="evidence" value="ECO:0007669"/>
    <property type="project" value="UniProtKB-KW"/>
</dbReference>
<reference evidence="3 4" key="1">
    <citation type="submission" date="2019-02" db="EMBL/GenBank/DDBJ databases">
        <title>Deep-cultivation of Planctomycetes and their phenomic and genomic characterization uncovers novel biology.</title>
        <authorList>
            <person name="Wiegand S."/>
            <person name="Jogler M."/>
            <person name="Boedeker C."/>
            <person name="Pinto D."/>
            <person name="Vollmers J."/>
            <person name="Rivas-Marin E."/>
            <person name="Kohn T."/>
            <person name="Peeters S.H."/>
            <person name="Heuer A."/>
            <person name="Rast P."/>
            <person name="Oberbeckmann S."/>
            <person name="Bunk B."/>
            <person name="Jeske O."/>
            <person name="Meyerdierks A."/>
            <person name="Storesund J.E."/>
            <person name="Kallscheuer N."/>
            <person name="Luecker S."/>
            <person name="Lage O.M."/>
            <person name="Pohl T."/>
            <person name="Merkel B.J."/>
            <person name="Hornburger P."/>
            <person name="Mueller R.-W."/>
            <person name="Bruemmer F."/>
            <person name="Labrenz M."/>
            <person name="Spormann A.M."/>
            <person name="Op den Camp H."/>
            <person name="Overmann J."/>
            <person name="Amann R."/>
            <person name="Jetten M.S.M."/>
            <person name="Mascher T."/>
            <person name="Medema M.H."/>
            <person name="Devos D.P."/>
            <person name="Kaster A.-K."/>
            <person name="Ovreas L."/>
            <person name="Rohde M."/>
            <person name="Galperin M.Y."/>
            <person name="Jogler C."/>
        </authorList>
    </citation>
    <scope>NUCLEOTIDE SEQUENCE [LARGE SCALE GENOMIC DNA]</scope>
    <source>
        <strain evidence="3 4">K23_9</strain>
    </source>
</reference>
<dbReference type="RefSeq" id="WP_145417697.1">
    <property type="nucleotide sequence ID" value="NZ_CP036526.1"/>
</dbReference>